<evidence type="ECO:0000259" key="3">
    <source>
        <dbReference type="Pfam" id="PF00557"/>
    </source>
</evidence>
<keyword evidence="1" id="KW-0479">Metal-binding</keyword>
<evidence type="ECO:0000256" key="1">
    <source>
        <dbReference type="ARBA" id="ARBA00022723"/>
    </source>
</evidence>
<dbReference type="SUPFAM" id="SSF55920">
    <property type="entry name" value="Creatinase/aminopeptidase"/>
    <property type="match status" value="1"/>
</dbReference>
<dbReference type="InterPro" id="IPR000587">
    <property type="entry name" value="Creatinase_N"/>
</dbReference>
<dbReference type="GO" id="GO:0046872">
    <property type="term" value="F:metal ion binding"/>
    <property type="evidence" value="ECO:0007669"/>
    <property type="project" value="UniProtKB-KW"/>
</dbReference>
<dbReference type="Gene3D" id="3.90.230.10">
    <property type="entry name" value="Creatinase/methionine aminopeptidase superfamily"/>
    <property type="match status" value="1"/>
</dbReference>
<evidence type="ECO:0000256" key="2">
    <source>
        <dbReference type="ARBA" id="ARBA00022801"/>
    </source>
</evidence>
<dbReference type="SUPFAM" id="SSF53092">
    <property type="entry name" value="Creatinase/prolidase N-terminal domain"/>
    <property type="match status" value="1"/>
</dbReference>
<name>A0A6J6E3V4_9ZZZZ</name>
<dbReference type="PANTHER" id="PTHR46112:SF3">
    <property type="entry name" value="AMINOPEPTIDASE YPDF"/>
    <property type="match status" value="1"/>
</dbReference>
<dbReference type="PROSITE" id="PS00491">
    <property type="entry name" value="PROLINE_PEPTIDASE"/>
    <property type="match status" value="1"/>
</dbReference>
<dbReference type="InterPro" id="IPR000994">
    <property type="entry name" value="Pept_M24"/>
</dbReference>
<protein>
    <submittedName>
        <fullName evidence="5">Unannotated protein</fullName>
    </submittedName>
</protein>
<evidence type="ECO:0000259" key="4">
    <source>
        <dbReference type="Pfam" id="PF01321"/>
    </source>
</evidence>
<dbReference type="EMBL" id="CAEZTU010000005">
    <property type="protein sequence ID" value="CAB4570506.1"/>
    <property type="molecule type" value="Genomic_DNA"/>
</dbReference>
<organism evidence="5">
    <name type="scientific">freshwater metagenome</name>
    <dbReference type="NCBI Taxonomy" id="449393"/>
    <lineage>
        <taxon>unclassified sequences</taxon>
        <taxon>metagenomes</taxon>
        <taxon>ecological metagenomes</taxon>
    </lineage>
</organism>
<dbReference type="Pfam" id="PF00557">
    <property type="entry name" value="Peptidase_M24"/>
    <property type="match status" value="1"/>
</dbReference>
<gene>
    <name evidence="5" type="ORF">UFOPK1740_00189</name>
</gene>
<dbReference type="InterPro" id="IPR036005">
    <property type="entry name" value="Creatinase/aminopeptidase-like"/>
</dbReference>
<dbReference type="CDD" id="cd01092">
    <property type="entry name" value="APP-like"/>
    <property type="match status" value="1"/>
</dbReference>
<evidence type="ECO:0000313" key="5">
    <source>
        <dbReference type="EMBL" id="CAB4570506.1"/>
    </source>
</evidence>
<proteinExistence type="predicted"/>
<feature type="domain" description="Creatinase N-terminal" evidence="4">
    <location>
        <begin position="7"/>
        <end position="131"/>
    </location>
</feature>
<dbReference type="PRINTS" id="PR00599">
    <property type="entry name" value="MAPEPTIDASE"/>
</dbReference>
<dbReference type="AlphaFoldDB" id="A0A6J6E3V4"/>
<dbReference type="InterPro" id="IPR001131">
    <property type="entry name" value="Peptidase_M24B_aminopep-P_CS"/>
</dbReference>
<sequence length="358" mass="39255">MPDYLARRNSLREIFQDSAQCAVFFDQVSVRYLTGFSGSNSALYVGSDANQDRLLTDSRYTHRAKTESPDIDIEIESDFIKKLHDLLTLNLAKKIALDPKRTNLLQADSLKDKDKFEIVAKSEILAPLRAIKDEYEIKQIKKACAITADTLWYLINDLRPGINERKISSLLQEGFLKRGADGLAFASIVASGENSATPHHEPSKRILQRGDMITIDCGALVNGYHADMTRTVFIGSCADWQKDIYGLVMNAQAEGRKKLVSGAIAEDVDAAVRKVIDNGKCGEFFVHGTGHGVGLEIHEPVFLTKGVKTKLSKGSCITVEPGIYLPGKGGVRIEDTCLITEGDAEVLTPGSHEIICVA</sequence>
<reference evidence="5" key="1">
    <citation type="submission" date="2020-05" db="EMBL/GenBank/DDBJ databases">
        <authorList>
            <person name="Chiriac C."/>
            <person name="Salcher M."/>
            <person name="Ghai R."/>
            <person name="Kavagutti S V."/>
        </authorList>
    </citation>
    <scope>NUCLEOTIDE SEQUENCE</scope>
</reference>
<dbReference type="PANTHER" id="PTHR46112">
    <property type="entry name" value="AMINOPEPTIDASE"/>
    <property type="match status" value="1"/>
</dbReference>
<dbReference type="Pfam" id="PF01321">
    <property type="entry name" value="Creatinase_N"/>
    <property type="match status" value="1"/>
</dbReference>
<feature type="domain" description="Peptidase M24" evidence="3">
    <location>
        <begin position="139"/>
        <end position="341"/>
    </location>
</feature>
<dbReference type="InterPro" id="IPR050659">
    <property type="entry name" value="Peptidase_M24B"/>
</dbReference>
<dbReference type="Gene3D" id="3.40.350.10">
    <property type="entry name" value="Creatinase/prolidase N-terminal domain"/>
    <property type="match status" value="1"/>
</dbReference>
<dbReference type="InterPro" id="IPR029149">
    <property type="entry name" value="Creatin/AminoP/Spt16_N"/>
</dbReference>
<accession>A0A6J6E3V4</accession>
<keyword evidence="2" id="KW-0378">Hydrolase</keyword>
<dbReference type="InterPro" id="IPR001714">
    <property type="entry name" value="Pept_M24_MAP"/>
</dbReference>
<dbReference type="GO" id="GO:0016787">
    <property type="term" value="F:hydrolase activity"/>
    <property type="evidence" value="ECO:0007669"/>
    <property type="project" value="UniProtKB-KW"/>
</dbReference>